<gene>
    <name evidence="6 7" type="primary">nhaA</name>
    <name evidence="7" type="ORF">DSM25559_3869</name>
</gene>
<proteinExistence type="inferred from homology"/>
<dbReference type="PANTHER" id="PTHR30341:SF0">
    <property type="entry name" value="NA(+)_H(+) ANTIPORTER NHAA"/>
    <property type="match status" value="1"/>
</dbReference>
<dbReference type="EMBL" id="FMUE01000011">
    <property type="protein sequence ID" value="SCX32219.1"/>
    <property type="molecule type" value="Genomic_DNA"/>
</dbReference>
<dbReference type="Pfam" id="PF06965">
    <property type="entry name" value="Na_H_antiport_1"/>
    <property type="match status" value="1"/>
</dbReference>
<feature type="transmembrane region" description="Helical" evidence="6">
    <location>
        <begin position="155"/>
        <end position="176"/>
    </location>
</feature>
<feature type="transmembrane region" description="Helical" evidence="6">
    <location>
        <begin position="21"/>
        <end position="39"/>
    </location>
</feature>
<feature type="transmembrane region" description="Helical" evidence="6">
    <location>
        <begin position="51"/>
        <end position="76"/>
    </location>
</feature>
<evidence type="ECO:0000256" key="1">
    <source>
        <dbReference type="ARBA" id="ARBA00004429"/>
    </source>
</evidence>
<feature type="transmembrane region" description="Helical" evidence="6">
    <location>
        <begin position="182"/>
        <end position="198"/>
    </location>
</feature>
<feature type="transmembrane region" description="Helical" evidence="6">
    <location>
        <begin position="210"/>
        <end position="238"/>
    </location>
</feature>
<comment type="catalytic activity">
    <reaction evidence="6">
        <text>Na(+)(in) + 2 H(+)(out) = Na(+)(out) + 2 H(+)(in)</text>
        <dbReference type="Rhea" id="RHEA:29251"/>
        <dbReference type="ChEBI" id="CHEBI:15378"/>
        <dbReference type="ChEBI" id="CHEBI:29101"/>
    </reaction>
</comment>
<dbReference type="GO" id="GO:0005886">
    <property type="term" value="C:plasma membrane"/>
    <property type="evidence" value="ECO:0007669"/>
    <property type="project" value="UniProtKB-SubCell"/>
</dbReference>
<keyword evidence="3 6" id="KW-0812">Transmembrane</keyword>
<dbReference type="NCBIfam" id="NF007112">
    <property type="entry name" value="PRK09561.1"/>
    <property type="match status" value="1"/>
</dbReference>
<evidence type="ECO:0000256" key="5">
    <source>
        <dbReference type="ARBA" id="ARBA00023136"/>
    </source>
</evidence>
<sequence length="396" mass="41622">MSSETRPGRIQSTLRHFLDKEASGGIVLMVVAVLAIITANSPLAKTYFDLLHIYIGPLSLQHWINDALMAVFFLLVGLEIKREMLDGQLSTWSRRILPGAAAAGGMLFPALFYVYFNWNDPAALRGWAIPTATDIAFALGVLSLLGSRVPASLKIFLAALAIIDDLGAVIVIAIFYTADLNILALAGAGIVVGNLIIFNRMGVKALWPYLALGAVLWVLVFASGVHATLAGVILALTIPLKLTPGTPEAAHDESPLHRLEHLLHKPAAFVVVPIFGFANAGVSFSGISMSVFSEHLTMGIAAGLLLGKLVGVLGTVALLVKLGAADLPAQASWGQVAGTALLCGIGFTMSLFIGLLAFDDPGVQDRVKIGILLGSILSGVLGATVLLISGRRRAKP</sequence>
<feature type="transmembrane region" description="Helical" evidence="6">
    <location>
        <begin position="127"/>
        <end position="146"/>
    </location>
</feature>
<comment type="similarity">
    <text evidence="6">Belongs to the NhaA Na(+)/H(+) (TC 2.A.33) antiporter family.</text>
</comment>
<keyword evidence="6" id="KW-0739">Sodium transport</keyword>
<keyword evidence="6" id="KW-0406">Ion transport</keyword>
<dbReference type="GO" id="GO:0006885">
    <property type="term" value="P:regulation of pH"/>
    <property type="evidence" value="ECO:0007669"/>
    <property type="project" value="UniProtKB-UniRule"/>
</dbReference>
<dbReference type="Gene3D" id="1.20.1530.10">
    <property type="entry name" value="Na+/H+ antiporter like domain"/>
    <property type="match status" value="1"/>
</dbReference>
<dbReference type="STRING" id="1907666.DSM25559_3869"/>
<dbReference type="PANTHER" id="PTHR30341">
    <property type="entry name" value="SODIUM ION/PROTON ANTIPORTER NHAA-RELATED"/>
    <property type="match status" value="1"/>
</dbReference>
<dbReference type="RefSeq" id="WP_077122030.1">
    <property type="nucleotide sequence ID" value="NZ_FMUE01000011.1"/>
</dbReference>
<dbReference type="HAMAP" id="MF_01844">
    <property type="entry name" value="NhaA"/>
    <property type="match status" value="1"/>
</dbReference>
<comment type="subcellular location">
    <subcellularLocation>
        <location evidence="1">Cell inner membrane</location>
        <topology evidence="1">Multi-pass membrane protein</topology>
    </subcellularLocation>
    <subcellularLocation>
        <location evidence="6">Cell membrane</location>
        <topology evidence="6">Multi-pass membrane protein</topology>
    </subcellularLocation>
</comment>
<protein>
    <recommendedName>
        <fullName evidence="6">Na(+)/H(+) antiporter NhaA</fullName>
    </recommendedName>
    <alternativeName>
        <fullName evidence="6">Sodium/proton antiporter NhaA</fullName>
    </alternativeName>
</protein>
<keyword evidence="4 6" id="KW-1133">Transmembrane helix</keyword>
<dbReference type="GO" id="GO:0015385">
    <property type="term" value="F:sodium:proton antiporter activity"/>
    <property type="evidence" value="ECO:0007669"/>
    <property type="project" value="UniProtKB-UniRule"/>
</dbReference>
<organism evidence="7 8">
    <name type="scientific">Agrobacterium rosae</name>
    <dbReference type="NCBI Taxonomy" id="1972867"/>
    <lineage>
        <taxon>Bacteria</taxon>
        <taxon>Pseudomonadati</taxon>
        <taxon>Pseudomonadota</taxon>
        <taxon>Alphaproteobacteria</taxon>
        <taxon>Hyphomicrobiales</taxon>
        <taxon>Rhizobiaceae</taxon>
        <taxon>Rhizobium/Agrobacterium group</taxon>
        <taxon>Agrobacterium</taxon>
    </lineage>
</organism>
<dbReference type="AlphaFoldDB" id="A0A1R3TYC3"/>
<dbReference type="InterPro" id="IPR004670">
    <property type="entry name" value="NhaA"/>
</dbReference>
<keyword evidence="2 6" id="KW-1003">Cell membrane</keyword>
<keyword evidence="5 6" id="KW-0472">Membrane</keyword>
<evidence type="ECO:0000313" key="8">
    <source>
        <dbReference type="Proteomes" id="UP000187891"/>
    </source>
</evidence>
<keyword evidence="6" id="KW-0915">Sodium</keyword>
<feature type="transmembrane region" description="Helical" evidence="6">
    <location>
        <begin position="370"/>
        <end position="390"/>
    </location>
</feature>
<feature type="transmembrane region" description="Helical" evidence="6">
    <location>
        <begin position="299"/>
        <end position="320"/>
    </location>
</feature>
<feature type="transmembrane region" description="Helical" evidence="6">
    <location>
        <begin position="332"/>
        <end position="358"/>
    </location>
</feature>
<dbReference type="Proteomes" id="UP000187891">
    <property type="component" value="Unassembled WGS sequence"/>
</dbReference>
<accession>A0A1R3TYC3</accession>
<comment type="function">
    <text evidence="6">Na(+)/H(+) antiporter that extrudes sodium in exchange for external protons.</text>
</comment>
<evidence type="ECO:0000256" key="4">
    <source>
        <dbReference type="ARBA" id="ARBA00022989"/>
    </source>
</evidence>
<reference evidence="8" key="1">
    <citation type="submission" date="2016-10" db="EMBL/GenBank/DDBJ databases">
        <authorList>
            <person name="Wibberg D."/>
        </authorList>
    </citation>
    <scope>NUCLEOTIDE SEQUENCE [LARGE SCALE GENOMIC DNA]</scope>
</reference>
<keyword evidence="6" id="KW-0813">Transport</keyword>
<dbReference type="NCBIfam" id="NF007111">
    <property type="entry name" value="PRK09560.1"/>
    <property type="match status" value="1"/>
</dbReference>
<evidence type="ECO:0000256" key="6">
    <source>
        <dbReference type="HAMAP-Rule" id="MF_01844"/>
    </source>
</evidence>
<feature type="transmembrane region" description="Helical" evidence="6">
    <location>
        <begin position="267"/>
        <end position="287"/>
    </location>
</feature>
<feature type="transmembrane region" description="Helical" evidence="6">
    <location>
        <begin position="96"/>
        <end position="115"/>
    </location>
</feature>
<evidence type="ECO:0000256" key="3">
    <source>
        <dbReference type="ARBA" id="ARBA00022692"/>
    </source>
</evidence>
<dbReference type="InterPro" id="IPR023171">
    <property type="entry name" value="Na/H_antiporter_dom_sf"/>
</dbReference>
<evidence type="ECO:0000313" key="7">
    <source>
        <dbReference type="EMBL" id="SCX32219.1"/>
    </source>
</evidence>
<evidence type="ECO:0000256" key="2">
    <source>
        <dbReference type="ARBA" id="ARBA00022475"/>
    </source>
</evidence>
<name>A0A1R3TYC3_9HYPH</name>
<dbReference type="NCBIfam" id="TIGR00773">
    <property type="entry name" value="NhaA"/>
    <property type="match status" value="1"/>
</dbReference>
<keyword evidence="6" id="KW-0050">Antiport</keyword>